<dbReference type="PANTHER" id="PTHR10166:SF66">
    <property type="entry name" value="VWFA AND CACHE DOMAIN-CONTAINING PROTEIN CG16868"/>
    <property type="match status" value="1"/>
</dbReference>
<evidence type="ECO:0000256" key="2">
    <source>
        <dbReference type="SAM" id="Phobius"/>
    </source>
</evidence>
<sequence length="995" mass="114453">MKTVLKKTFTILTVTIVTVFCDTKQFEDELVNLLNNKLGLSAYQNYLDKETNVLYKKRLLDTSNSQEVLKKLLNSIEYKLSRRKIAITELSKIIEDNYYKFYETLNIPSSCDASNNNSFCIVKRERRNLVKVPTLEIRNLIQENEKKYEFIKGQYIGTEEGVVIISAPKIIWPKTNDHRYQSWYSQATNPIKKDIVVIFDNSEKTTDTVQNRKIQSYIEEALETLTNTLNAEDRLALVAMSSSPLNPFIHDKTCPTNKLLFVRPNNKRIFHKFIHQLTPQGTSNYIDAFNTSFSLYSSSPLNTPLNKEPRERLIIFITYSTPKSDISTVQQSIQNSINSPIFTYAIGNNMNNETLEFLKDISTNSFKHNTNFKQKGFFKLVKDVDKLEYEVATYYKSLKDSNKNKDVFVTSPFYDKYAGVLASFCKPIWIFGFLGVARIDVNIKDIFSDIEFFLGGESLYLFLTESTNRALLHQLFPKFFHTFDTVTYLPFNLFEPQLESHQIDQMISSKEGSFAAVTQRIKSPGNSIYEGVDVEYVQSKYYWKRTKEFGFMICFVATENDYLTENEFRLSNYYQLDYHRIAIGCRYKDKIIARNSTTTKFGPELFLKPNQYLSSNESSRNLISYHVFMAQKWVYLSHFLAMNWPENSHQHNNLGTRKQCSIRVNTLSHVVYEGRQNGNHMSQDNVLGVMGLEIRVGYFYYTMEKFILNCQLSSYSCIMIDDTGLMLSYKQAGQNANDTYLYKHITSVEPRLSTELILKKILQRGQCLNTINLKNQIYWKVIIDSEKNEEKSFATYCSICKVNMSTCLENMECQCPCFILKEFNSCQLGQRENITFCSVPLMKQFSILSKASVGLCGKNPSCLTKSPKWGYKEAFRQTGCYKPNQCVKFIKNNAISSGDIAPILGGILGTFGGITVIGFCLFGILTLKKTNMCRKAESSVNDNQETRSIEFTTIENTTEDAGDKSEQRSKSPKSFDQSEDLPTYDDAITSKYSVA</sequence>
<gene>
    <name evidence="5" type="ORF">DGYR_LOCUS13544</name>
</gene>
<dbReference type="InterPro" id="IPR036465">
    <property type="entry name" value="vWFA_dom_sf"/>
</dbReference>
<dbReference type="PROSITE" id="PS50234">
    <property type="entry name" value="VWFA"/>
    <property type="match status" value="1"/>
</dbReference>
<feature type="region of interest" description="Disordered" evidence="1">
    <location>
        <begin position="947"/>
        <end position="995"/>
    </location>
</feature>
<dbReference type="AlphaFoldDB" id="A0A7I8WDP4"/>
<evidence type="ECO:0000313" key="5">
    <source>
        <dbReference type="EMBL" id="CAD5126296.1"/>
    </source>
</evidence>
<keyword evidence="2" id="KW-0812">Transmembrane</keyword>
<dbReference type="EMBL" id="CAJFCJ010000040">
    <property type="protein sequence ID" value="CAD5126296.1"/>
    <property type="molecule type" value="Genomic_DNA"/>
</dbReference>
<protein>
    <submittedName>
        <fullName evidence="5">DgyrCDS14451</fullName>
    </submittedName>
</protein>
<accession>A0A7I8WDP4</accession>
<dbReference type="Gene3D" id="3.40.50.410">
    <property type="entry name" value="von Willebrand factor, type A domain"/>
    <property type="match status" value="1"/>
</dbReference>
<feature type="domain" description="VWFA" evidence="4">
    <location>
        <begin position="194"/>
        <end position="398"/>
    </location>
</feature>
<keyword evidence="2" id="KW-0472">Membrane</keyword>
<comment type="caution">
    <text evidence="5">The sequence shown here is derived from an EMBL/GenBank/DDBJ whole genome shotgun (WGS) entry which is preliminary data.</text>
</comment>
<evidence type="ECO:0000313" key="6">
    <source>
        <dbReference type="Proteomes" id="UP000549394"/>
    </source>
</evidence>
<dbReference type="InterPro" id="IPR002035">
    <property type="entry name" value="VWF_A"/>
</dbReference>
<proteinExistence type="predicted"/>
<evidence type="ECO:0000256" key="1">
    <source>
        <dbReference type="SAM" id="MobiDB-lite"/>
    </source>
</evidence>
<keyword evidence="6" id="KW-1185">Reference proteome</keyword>
<dbReference type="GO" id="GO:0005891">
    <property type="term" value="C:voltage-gated calcium channel complex"/>
    <property type="evidence" value="ECO:0007669"/>
    <property type="project" value="TreeGrafter"/>
</dbReference>
<organism evidence="5 6">
    <name type="scientific">Dimorphilus gyrociliatus</name>
    <dbReference type="NCBI Taxonomy" id="2664684"/>
    <lineage>
        <taxon>Eukaryota</taxon>
        <taxon>Metazoa</taxon>
        <taxon>Spiralia</taxon>
        <taxon>Lophotrochozoa</taxon>
        <taxon>Annelida</taxon>
        <taxon>Polychaeta</taxon>
        <taxon>Polychaeta incertae sedis</taxon>
        <taxon>Dinophilidae</taxon>
        <taxon>Dimorphilus</taxon>
    </lineage>
</organism>
<evidence type="ECO:0000259" key="4">
    <source>
        <dbReference type="PROSITE" id="PS50234"/>
    </source>
</evidence>
<keyword evidence="3" id="KW-0732">Signal</keyword>
<feature type="chain" id="PRO_5029606785" evidence="3">
    <location>
        <begin position="22"/>
        <end position="995"/>
    </location>
</feature>
<dbReference type="OrthoDB" id="6365798at2759"/>
<feature type="signal peptide" evidence="3">
    <location>
        <begin position="1"/>
        <end position="21"/>
    </location>
</feature>
<keyword evidence="2" id="KW-1133">Transmembrane helix</keyword>
<dbReference type="PANTHER" id="PTHR10166">
    <property type="entry name" value="VOLTAGE-DEPENDENT CALCIUM CHANNEL SUBUNIT ALPHA-2/DELTA-RELATED"/>
    <property type="match status" value="1"/>
</dbReference>
<dbReference type="SUPFAM" id="SSF53300">
    <property type="entry name" value="vWA-like"/>
    <property type="match status" value="1"/>
</dbReference>
<feature type="transmembrane region" description="Helical" evidence="2">
    <location>
        <begin position="900"/>
        <end position="925"/>
    </location>
</feature>
<dbReference type="Proteomes" id="UP000549394">
    <property type="component" value="Unassembled WGS sequence"/>
</dbReference>
<evidence type="ECO:0000256" key="3">
    <source>
        <dbReference type="SAM" id="SignalP"/>
    </source>
</evidence>
<name>A0A7I8WDP4_9ANNE</name>
<dbReference type="GO" id="GO:0005245">
    <property type="term" value="F:voltage-gated calcium channel activity"/>
    <property type="evidence" value="ECO:0007669"/>
    <property type="project" value="TreeGrafter"/>
</dbReference>
<dbReference type="InterPro" id="IPR051173">
    <property type="entry name" value="Ca_channel_alpha-2/delta"/>
</dbReference>
<reference evidence="5 6" key="1">
    <citation type="submission" date="2020-08" db="EMBL/GenBank/DDBJ databases">
        <authorList>
            <person name="Hejnol A."/>
        </authorList>
    </citation>
    <scope>NUCLEOTIDE SEQUENCE [LARGE SCALE GENOMIC DNA]</scope>
</reference>
<dbReference type="CDD" id="cd00198">
    <property type="entry name" value="vWFA"/>
    <property type="match status" value="1"/>
</dbReference>